<sequence>MNQTKVASGGLFYYQKQEKKMFTVKQIINNATSLYEAKEITVARPGSEQWRQAFALADELDVMAPDIIEHIPMSYEDQDMTKPVGDEHQLTVERTGANRADCIAIICSGIPSPAFPDIHELGGVGYQFLYKGDQIYITNSHGATIETVK</sequence>
<dbReference type="Proteomes" id="UP001159937">
    <property type="component" value="Unassembled WGS sequence"/>
</dbReference>
<reference evidence="1" key="1">
    <citation type="submission" date="2022-09" db="EMBL/GenBank/DDBJ databases">
        <title>Intensive care unit water sources are persistently colonized with multi-drug resistant bacteria and are the site of extensive horizontal gene transfer of antibiotic resistance genes.</title>
        <authorList>
            <person name="Diorio-Toth L."/>
        </authorList>
    </citation>
    <scope>NUCLEOTIDE SEQUENCE</scope>
    <source>
        <strain evidence="1">GD03918</strain>
    </source>
</reference>
<accession>A0AAJ1KZ22</accession>
<dbReference type="EMBL" id="JAOCBF010000090">
    <property type="protein sequence ID" value="MDH0967301.1"/>
    <property type="molecule type" value="Genomic_DNA"/>
</dbReference>
<proteinExistence type="predicted"/>
<gene>
    <name evidence="1" type="ORF">N5C89_31165</name>
</gene>
<name>A0AAJ1KZ22_9ENTR</name>
<evidence type="ECO:0000313" key="1">
    <source>
        <dbReference type="EMBL" id="MDH0967301.1"/>
    </source>
</evidence>
<organism evidence="1 2">
    <name type="scientific">Klebsiella michiganensis</name>
    <dbReference type="NCBI Taxonomy" id="1134687"/>
    <lineage>
        <taxon>Bacteria</taxon>
        <taxon>Pseudomonadati</taxon>
        <taxon>Pseudomonadota</taxon>
        <taxon>Gammaproteobacteria</taxon>
        <taxon>Enterobacterales</taxon>
        <taxon>Enterobacteriaceae</taxon>
        <taxon>Klebsiella/Raoultella group</taxon>
        <taxon>Klebsiella</taxon>
    </lineage>
</organism>
<comment type="caution">
    <text evidence="1">The sequence shown here is derived from an EMBL/GenBank/DDBJ whole genome shotgun (WGS) entry which is preliminary data.</text>
</comment>
<evidence type="ECO:0000313" key="2">
    <source>
        <dbReference type="Proteomes" id="UP001159937"/>
    </source>
</evidence>
<dbReference type="AlphaFoldDB" id="A0AAJ1KZ22"/>
<protein>
    <submittedName>
        <fullName evidence="1">Uncharacterized protein</fullName>
    </submittedName>
</protein>